<evidence type="ECO:0000313" key="2">
    <source>
        <dbReference type="Proteomes" id="UP000029223"/>
    </source>
</evidence>
<sequence length="84" mass="9586">MNTKDLLDHLTGTYLHHRKKQLNLDVIDIGRIIGIYIEQQPNSIELYDRFMNGFENGLDISQQIAPFPSSEHAPSQLPHSQKAS</sequence>
<dbReference type="EMBL" id="BBMS01000019">
    <property type="protein sequence ID" value="GAL26514.1"/>
    <property type="molecule type" value="Genomic_DNA"/>
</dbReference>
<dbReference type="Proteomes" id="UP000029223">
    <property type="component" value="Unassembled WGS sequence"/>
</dbReference>
<accession>A0ABQ0JCM6</accession>
<reference evidence="2" key="1">
    <citation type="submission" date="2014-09" db="EMBL/GenBank/DDBJ databases">
        <title>Vibrio variabilis JCM 19239. (C206) whole genome shotgun sequence.</title>
        <authorList>
            <person name="Sawabe T."/>
            <person name="Meirelles P."/>
            <person name="Nakanishi M."/>
            <person name="Sayaka M."/>
            <person name="Hattori M."/>
            <person name="Ohkuma M."/>
        </authorList>
    </citation>
    <scope>NUCLEOTIDE SEQUENCE [LARGE SCALE GENOMIC DNA]</scope>
    <source>
        <strain evidence="2">JCM 19239</strain>
    </source>
</reference>
<protein>
    <submittedName>
        <fullName evidence="1">Uncharacterized protein</fullName>
    </submittedName>
</protein>
<proteinExistence type="predicted"/>
<organism evidence="1 2">
    <name type="scientific">Vibrio variabilis</name>
    <dbReference type="NCBI Taxonomy" id="990271"/>
    <lineage>
        <taxon>Bacteria</taxon>
        <taxon>Pseudomonadati</taxon>
        <taxon>Pseudomonadota</taxon>
        <taxon>Gammaproteobacteria</taxon>
        <taxon>Vibrionales</taxon>
        <taxon>Vibrionaceae</taxon>
        <taxon>Vibrio</taxon>
    </lineage>
</organism>
<gene>
    <name evidence="1" type="ORF">JCM19239_5349</name>
</gene>
<comment type="caution">
    <text evidence="1">The sequence shown here is derived from an EMBL/GenBank/DDBJ whole genome shotgun (WGS) entry which is preliminary data.</text>
</comment>
<name>A0ABQ0JCM6_9VIBR</name>
<evidence type="ECO:0000313" key="1">
    <source>
        <dbReference type="EMBL" id="GAL26514.1"/>
    </source>
</evidence>
<keyword evidence="2" id="KW-1185">Reference proteome</keyword>